<dbReference type="Proteomes" id="UP001597417">
    <property type="component" value="Unassembled WGS sequence"/>
</dbReference>
<reference evidence="5" key="1">
    <citation type="journal article" date="2019" name="Int. J. Syst. Evol. Microbiol.">
        <title>The Global Catalogue of Microorganisms (GCM) 10K type strain sequencing project: providing services to taxonomists for standard genome sequencing and annotation.</title>
        <authorList>
            <consortium name="The Broad Institute Genomics Platform"/>
            <consortium name="The Broad Institute Genome Sequencing Center for Infectious Disease"/>
            <person name="Wu L."/>
            <person name="Ma J."/>
        </authorList>
    </citation>
    <scope>NUCLEOTIDE SEQUENCE [LARGE SCALE GENOMIC DNA]</scope>
    <source>
        <strain evidence="5">CGMCC 4.7645</strain>
    </source>
</reference>
<dbReference type="InterPro" id="IPR011234">
    <property type="entry name" value="Fumarylacetoacetase-like_C"/>
</dbReference>
<dbReference type="Pfam" id="PF01557">
    <property type="entry name" value="FAA_hydrolase"/>
    <property type="match status" value="1"/>
</dbReference>
<dbReference type="GO" id="GO:0016787">
    <property type="term" value="F:hydrolase activity"/>
    <property type="evidence" value="ECO:0007669"/>
    <property type="project" value="UniProtKB-KW"/>
</dbReference>
<proteinExistence type="inferred from homology"/>
<dbReference type="PANTHER" id="PTHR42796">
    <property type="entry name" value="FUMARYLACETOACETATE HYDROLASE DOMAIN-CONTAINING PROTEIN 2A-RELATED"/>
    <property type="match status" value="1"/>
</dbReference>
<evidence type="ECO:0000259" key="3">
    <source>
        <dbReference type="Pfam" id="PF01557"/>
    </source>
</evidence>
<organism evidence="4 5">
    <name type="scientific">Amycolatopsis pigmentata</name>
    <dbReference type="NCBI Taxonomy" id="450801"/>
    <lineage>
        <taxon>Bacteria</taxon>
        <taxon>Bacillati</taxon>
        <taxon>Actinomycetota</taxon>
        <taxon>Actinomycetes</taxon>
        <taxon>Pseudonocardiales</taxon>
        <taxon>Pseudonocardiaceae</taxon>
        <taxon>Amycolatopsis</taxon>
    </lineage>
</organism>
<evidence type="ECO:0000313" key="5">
    <source>
        <dbReference type="Proteomes" id="UP001597417"/>
    </source>
</evidence>
<keyword evidence="5" id="KW-1185">Reference proteome</keyword>
<sequence length="305" mass="32379">MRSTTAPAVALAASSQEGKRVRIATRSGRTVLISPDTASLVDVTEASQGRFSPDPREVYDAWDEFAGWAADASIDFAADGVPVVLDELGPPSPDPRQVFAIGLNYRDHADESGLGYPDSPTVFTKWTGSFAGPGGELVLPAATVDWEAELVVVIGRRAERVAAADAWSYIAGLTVGQDYSERALQLSGPAPQFSLGKSYPGFAPQGPWLVTPDEFGDPDNLVIECRINGETMQKSATDRLIFSVPSLVEQLSSVLPLTPGDVIFTGTPAGVGGTRKPPRFLKAGDVVETTIERIGALRQVCVDPH</sequence>
<dbReference type="SUPFAM" id="SSF56529">
    <property type="entry name" value="FAH"/>
    <property type="match status" value="1"/>
</dbReference>
<name>A0ABW5FYQ4_9PSEU</name>
<comment type="caution">
    <text evidence="4">The sequence shown here is derived from an EMBL/GenBank/DDBJ whole genome shotgun (WGS) entry which is preliminary data.</text>
</comment>
<dbReference type="EMBL" id="JBHUKR010000013">
    <property type="protein sequence ID" value="MFD2419712.1"/>
    <property type="molecule type" value="Genomic_DNA"/>
</dbReference>
<feature type="domain" description="Fumarylacetoacetase-like C-terminal" evidence="3">
    <location>
        <begin position="98"/>
        <end position="299"/>
    </location>
</feature>
<evidence type="ECO:0000313" key="4">
    <source>
        <dbReference type="EMBL" id="MFD2419712.1"/>
    </source>
</evidence>
<dbReference type="RefSeq" id="WP_378267741.1">
    <property type="nucleotide sequence ID" value="NZ_JBHUKR010000013.1"/>
</dbReference>
<dbReference type="Gene3D" id="3.90.850.10">
    <property type="entry name" value="Fumarylacetoacetase-like, C-terminal domain"/>
    <property type="match status" value="1"/>
</dbReference>
<accession>A0ABW5FYQ4</accession>
<protein>
    <submittedName>
        <fullName evidence="4">Fumarylacetoacetate hydrolase family protein</fullName>
    </submittedName>
</protein>
<keyword evidence="4" id="KW-0378">Hydrolase</keyword>
<evidence type="ECO:0000256" key="2">
    <source>
        <dbReference type="ARBA" id="ARBA00022723"/>
    </source>
</evidence>
<keyword evidence="2" id="KW-0479">Metal-binding</keyword>
<dbReference type="InterPro" id="IPR051121">
    <property type="entry name" value="FAH"/>
</dbReference>
<gene>
    <name evidence="4" type="ORF">ACFSXZ_25615</name>
</gene>
<evidence type="ECO:0000256" key="1">
    <source>
        <dbReference type="ARBA" id="ARBA00010211"/>
    </source>
</evidence>
<dbReference type="PANTHER" id="PTHR42796:SF4">
    <property type="entry name" value="FUMARYLACETOACETATE HYDROLASE DOMAIN-CONTAINING PROTEIN 2A"/>
    <property type="match status" value="1"/>
</dbReference>
<dbReference type="InterPro" id="IPR036663">
    <property type="entry name" value="Fumarylacetoacetase_C_sf"/>
</dbReference>
<comment type="similarity">
    <text evidence="1">Belongs to the FAH family.</text>
</comment>